<dbReference type="InParanoid" id="A0A0C3JLN9"/>
<protein>
    <submittedName>
        <fullName evidence="2">Uncharacterized protein</fullName>
    </submittedName>
</protein>
<dbReference type="EMBL" id="KN832015">
    <property type="protein sequence ID" value="KIN98481.1"/>
    <property type="molecule type" value="Genomic_DNA"/>
</dbReference>
<dbReference type="Proteomes" id="UP000054217">
    <property type="component" value="Unassembled WGS sequence"/>
</dbReference>
<feature type="region of interest" description="Disordered" evidence="1">
    <location>
        <begin position="82"/>
        <end position="191"/>
    </location>
</feature>
<name>A0A0C3JLN9_PISTI</name>
<reference evidence="3" key="2">
    <citation type="submission" date="2015-01" db="EMBL/GenBank/DDBJ databases">
        <title>Evolutionary Origins and Diversification of the Mycorrhizal Mutualists.</title>
        <authorList>
            <consortium name="DOE Joint Genome Institute"/>
            <consortium name="Mycorrhizal Genomics Consortium"/>
            <person name="Kohler A."/>
            <person name="Kuo A."/>
            <person name="Nagy L.G."/>
            <person name="Floudas D."/>
            <person name="Copeland A."/>
            <person name="Barry K.W."/>
            <person name="Cichocki N."/>
            <person name="Veneault-Fourrey C."/>
            <person name="LaButti K."/>
            <person name="Lindquist E.A."/>
            <person name="Lipzen A."/>
            <person name="Lundell T."/>
            <person name="Morin E."/>
            <person name="Murat C."/>
            <person name="Riley R."/>
            <person name="Ohm R."/>
            <person name="Sun H."/>
            <person name="Tunlid A."/>
            <person name="Henrissat B."/>
            <person name="Grigoriev I.V."/>
            <person name="Hibbett D.S."/>
            <person name="Martin F."/>
        </authorList>
    </citation>
    <scope>NUCLEOTIDE SEQUENCE [LARGE SCALE GENOMIC DNA]</scope>
    <source>
        <strain evidence="3">Marx 270</strain>
    </source>
</reference>
<feature type="compositionally biased region" description="Basic and acidic residues" evidence="1">
    <location>
        <begin position="166"/>
        <end position="178"/>
    </location>
</feature>
<dbReference type="OrthoDB" id="2702471at2759"/>
<gene>
    <name evidence="2" type="ORF">M404DRAFT_31348</name>
</gene>
<organism evidence="2 3">
    <name type="scientific">Pisolithus tinctorius Marx 270</name>
    <dbReference type="NCBI Taxonomy" id="870435"/>
    <lineage>
        <taxon>Eukaryota</taxon>
        <taxon>Fungi</taxon>
        <taxon>Dikarya</taxon>
        <taxon>Basidiomycota</taxon>
        <taxon>Agaricomycotina</taxon>
        <taxon>Agaricomycetes</taxon>
        <taxon>Agaricomycetidae</taxon>
        <taxon>Boletales</taxon>
        <taxon>Sclerodermatineae</taxon>
        <taxon>Pisolithaceae</taxon>
        <taxon>Pisolithus</taxon>
    </lineage>
</organism>
<evidence type="ECO:0000313" key="3">
    <source>
        <dbReference type="Proteomes" id="UP000054217"/>
    </source>
</evidence>
<sequence>MTAHFDANTSHEAKSKARFAYYEVDDSGNIVVVAEGPSPTREEVLGNDADLCSKEEATGGQTLNSIQMDTINALLWDTAERDSRRREAEPYGNPLPRDTHLPCISQSSRPNHRSRKSNTNVNPHTRNSYTPEQPVAGPSTFVVDHTMTGDEGYEEDVDALGEDDDKVSPEHTASHEDAQGFAVGKLPGKSA</sequence>
<dbReference type="HOGENOM" id="CLU_122498_0_0_1"/>
<feature type="compositionally biased region" description="Polar residues" evidence="1">
    <location>
        <begin position="117"/>
        <end position="131"/>
    </location>
</feature>
<accession>A0A0C3JLN9</accession>
<evidence type="ECO:0000256" key="1">
    <source>
        <dbReference type="SAM" id="MobiDB-lite"/>
    </source>
</evidence>
<keyword evidence="3" id="KW-1185">Reference proteome</keyword>
<feature type="compositionally biased region" description="Acidic residues" evidence="1">
    <location>
        <begin position="151"/>
        <end position="165"/>
    </location>
</feature>
<reference evidence="2 3" key="1">
    <citation type="submission" date="2014-04" db="EMBL/GenBank/DDBJ databases">
        <authorList>
            <consortium name="DOE Joint Genome Institute"/>
            <person name="Kuo A."/>
            <person name="Kohler A."/>
            <person name="Costa M.D."/>
            <person name="Nagy L.G."/>
            <person name="Floudas D."/>
            <person name="Copeland A."/>
            <person name="Barry K.W."/>
            <person name="Cichocki N."/>
            <person name="Veneault-Fourrey C."/>
            <person name="LaButti K."/>
            <person name="Lindquist E.A."/>
            <person name="Lipzen A."/>
            <person name="Lundell T."/>
            <person name="Morin E."/>
            <person name="Murat C."/>
            <person name="Sun H."/>
            <person name="Tunlid A."/>
            <person name="Henrissat B."/>
            <person name="Grigoriev I.V."/>
            <person name="Hibbett D.S."/>
            <person name="Martin F."/>
            <person name="Nordberg H.P."/>
            <person name="Cantor M.N."/>
            <person name="Hua S.X."/>
        </authorList>
    </citation>
    <scope>NUCLEOTIDE SEQUENCE [LARGE SCALE GENOMIC DNA]</scope>
    <source>
        <strain evidence="2 3">Marx 270</strain>
    </source>
</reference>
<dbReference type="AlphaFoldDB" id="A0A0C3JLN9"/>
<proteinExistence type="predicted"/>
<evidence type="ECO:0000313" key="2">
    <source>
        <dbReference type="EMBL" id="KIN98481.1"/>
    </source>
</evidence>